<protein>
    <submittedName>
        <fullName evidence="1">Uncharacterized protein</fullName>
    </submittedName>
</protein>
<dbReference type="PANTHER" id="PTHR34569:SF2">
    <property type="entry name" value="EXPRESSED PROTEIN"/>
    <property type="match status" value="1"/>
</dbReference>
<accession>A0A2Z6LND0</accession>
<dbReference type="Proteomes" id="UP000242715">
    <property type="component" value="Unassembled WGS sequence"/>
</dbReference>
<sequence>MCDSAVTTAAAATIRRHNSLSVITPNKLLPSSSKPPIRSSSLDLELLLLKSSPVTSYTSLKDLLSPNVAVNSPTASFAAINSGYEISIRNRLVKQAARAYLQPMASSVGNSSPRNSFHRIVHCLSSNNSLVDCFKSLVSGFTRIFYRILHAFRGQVRT</sequence>
<gene>
    <name evidence="1" type="ORF">TSUD_340200</name>
</gene>
<dbReference type="OrthoDB" id="1700296at2759"/>
<dbReference type="PANTHER" id="PTHR34569">
    <property type="entry name" value="EXPRESSED PROTEIN"/>
    <property type="match status" value="1"/>
</dbReference>
<evidence type="ECO:0000313" key="1">
    <source>
        <dbReference type="EMBL" id="GAU17477.1"/>
    </source>
</evidence>
<dbReference type="EMBL" id="DF973172">
    <property type="protein sequence ID" value="GAU17477.1"/>
    <property type="molecule type" value="Genomic_DNA"/>
</dbReference>
<evidence type="ECO:0000313" key="2">
    <source>
        <dbReference type="Proteomes" id="UP000242715"/>
    </source>
</evidence>
<organism evidence="1 2">
    <name type="scientific">Trifolium subterraneum</name>
    <name type="common">Subterranean clover</name>
    <dbReference type="NCBI Taxonomy" id="3900"/>
    <lineage>
        <taxon>Eukaryota</taxon>
        <taxon>Viridiplantae</taxon>
        <taxon>Streptophyta</taxon>
        <taxon>Embryophyta</taxon>
        <taxon>Tracheophyta</taxon>
        <taxon>Spermatophyta</taxon>
        <taxon>Magnoliopsida</taxon>
        <taxon>eudicotyledons</taxon>
        <taxon>Gunneridae</taxon>
        <taxon>Pentapetalae</taxon>
        <taxon>rosids</taxon>
        <taxon>fabids</taxon>
        <taxon>Fabales</taxon>
        <taxon>Fabaceae</taxon>
        <taxon>Papilionoideae</taxon>
        <taxon>50 kb inversion clade</taxon>
        <taxon>NPAAA clade</taxon>
        <taxon>Hologalegina</taxon>
        <taxon>IRL clade</taxon>
        <taxon>Trifolieae</taxon>
        <taxon>Trifolium</taxon>
    </lineage>
</organism>
<dbReference type="AlphaFoldDB" id="A0A2Z6LND0"/>
<name>A0A2Z6LND0_TRISU</name>
<proteinExistence type="predicted"/>
<keyword evidence="2" id="KW-1185">Reference proteome</keyword>
<reference evidence="2" key="1">
    <citation type="journal article" date="2017" name="Front. Plant Sci.">
        <title>Climate Clever Clovers: New Paradigm to Reduce the Environmental Footprint of Ruminants by Breeding Low Methanogenic Forages Utilizing Haplotype Variation.</title>
        <authorList>
            <person name="Kaur P."/>
            <person name="Appels R."/>
            <person name="Bayer P.E."/>
            <person name="Keeble-Gagnere G."/>
            <person name="Wang J."/>
            <person name="Hirakawa H."/>
            <person name="Shirasawa K."/>
            <person name="Vercoe P."/>
            <person name="Stefanova K."/>
            <person name="Durmic Z."/>
            <person name="Nichols P."/>
            <person name="Revell C."/>
            <person name="Isobe S.N."/>
            <person name="Edwards D."/>
            <person name="Erskine W."/>
        </authorList>
    </citation>
    <scope>NUCLEOTIDE SEQUENCE [LARGE SCALE GENOMIC DNA]</scope>
    <source>
        <strain evidence="2">cv. Daliak</strain>
    </source>
</reference>